<dbReference type="InterPro" id="IPR000873">
    <property type="entry name" value="AMP-dep_synth/lig_dom"/>
</dbReference>
<dbReference type="SUPFAM" id="SSF52777">
    <property type="entry name" value="CoA-dependent acyltransferases"/>
    <property type="match status" value="2"/>
</dbReference>
<dbReference type="GO" id="GO:0006631">
    <property type="term" value="P:fatty acid metabolic process"/>
    <property type="evidence" value="ECO:0007669"/>
    <property type="project" value="TreeGrafter"/>
</dbReference>
<evidence type="ECO:0000256" key="5">
    <source>
        <dbReference type="SAM" id="MobiDB-lite"/>
    </source>
</evidence>
<sequence length="1217" mass="133931">MFDQLTSLLNPAATPADETDEWFAAAEDFTIMEDTTLSLASGPPATSTVSHLQLWQDSVNARPNAIALISRHQKPTDFRWVGSQHNDIDFVQWTYSDLDRGARRLATALNRLTHIERRPIATIINTQAEWALFCWAAAYLHSPLVPINPKVVSRSKEISHMLAMTQPAVVICGDATIAAQLEQSLSEEARAAIPVKLLSIPSDEMKSSGWSSLSDAMSGDPSPPDTPDMVDPKDTCMTLFTSGTTSLPKPCNITSSMYVNAGMGYKEARQINSGHKLVQHLPNFHSYGIAWSFCFWFAGGTVVLPSEAFEAQASLETFDMFKTTHMSLVPTTAQAILAHPYFATADLSTLVSIDVSGAGVLPSVIESCVHGLKVPSYTSYGMTEAPGTLIWPEDQSSVVRNGEVLSGKCARGTKVKVCEPGTRNIIPRGQAGELHNGGAQVVHGYSDPNVNSSDFYVDENGTQWIVSGDQAVMEDDGAVRISGRYKDMIIRGGENISPASIEDYLRKIDGVASAEVVGVPDEMAGEVPIAIITIKDGQSVNASELKNATSHDLGPAFAPKMVLQLKQDLGMDAWPTTASGKVRKVELRAVVREYLKKQEESRSVDTAAPTIDSLIRIWQGISGTDSLSGETDIQSFADSLMMMQLSGMVKKQLGKDVTVEDYKMCDTIQQQAELIDSKPQVGAKLGPTKPERKGPPTVEDMPFLADSDAFDDVKATVTDTMATVGLEWKEVEDVMPLPDWDAIFCHKSRPTSWNLRFSYHAPCSARRLEAAVMESLTYHPTLRAMGVEEADGRMLLVSVRNTEEWRQVAMTSGWQVETKEDLNKLLLDHPEFDCASLPGPLVRIHFATVRSDGSSGLIFVGSHATNDMSMTKLWLDDVSAILTGESTPVPHAQFKDYANAFAKHREGTESDNGVAYWTHKMQGVSTVPESSLWPPQRAAEWFKGVDTNWSRWSGAKARRGERCVAIDEKRRAQKGLRRMVKVQDITRLKSEHGVPVFMLVKAAIALLNIAKTGGKEAVFGTINAARTWPFSSDYTPLEREACSGNPLDVSGCTTEYLFDRIPVGQSKSVLAFMQQVTKDEEQNSAYAHTPFFRIIDRLRDPLSAEDARSFAERERDAEAILPLIRRQSFNWLPTAPNAQSNPKGMKMLEMLTRMDNGLTITGFLADDKKSVCIGFSWDAEHLSFREAERSLDQLVTFVERMGKEAEWAMSVGEMLRV</sequence>
<evidence type="ECO:0000313" key="8">
    <source>
        <dbReference type="Proteomes" id="UP001310594"/>
    </source>
</evidence>
<dbReference type="GO" id="GO:0031956">
    <property type="term" value="F:medium-chain fatty acid-CoA ligase activity"/>
    <property type="evidence" value="ECO:0007669"/>
    <property type="project" value="TreeGrafter"/>
</dbReference>
<dbReference type="PROSITE" id="PS50075">
    <property type="entry name" value="CARRIER"/>
    <property type="match status" value="1"/>
</dbReference>
<evidence type="ECO:0000256" key="1">
    <source>
        <dbReference type="ARBA" id="ARBA00006432"/>
    </source>
</evidence>
<dbReference type="SUPFAM" id="SSF47336">
    <property type="entry name" value="ACP-like"/>
    <property type="match status" value="1"/>
</dbReference>
<dbReference type="Proteomes" id="UP001310594">
    <property type="component" value="Unassembled WGS sequence"/>
</dbReference>
<dbReference type="Gene3D" id="3.30.559.10">
    <property type="entry name" value="Chloramphenicol acetyltransferase-like domain"/>
    <property type="match status" value="1"/>
</dbReference>
<dbReference type="InterPro" id="IPR042099">
    <property type="entry name" value="ANL_N_sf"/>
</dbReference>
<comment type="similarity">
    <text evidence="1">Belongs to the ATP-dependent AMP-binding enzyme family.</text>
</comment>
<dbReference type="InterPro" id="IPR023213">
    <property type="entry name" value="CAT-like_dom_sf"/>
</dbReference>
<name>A0AAN8A4P7_9PEZI</name>
<feature type="region of interest" description="Disordered" evidence="5">
    <location>
        <begin position="204"/>
        <end position="229"/>
    </location>
</feature>
<evidence type="ECO:0000256" key="3">
    <source>
        <dbReference type="ARBA" id="ARBA00022553"/>
    </source>
</evidence>
<keyword evidence="4" id="KW-0436">Ligase</keyword>
<organism evidence="7 8">
    <name type="scientific">Elasticomyces elasticus</name>
    <dbReference type="NCBI Taxonomy" id="574655"/>
    <lineage>
        <taxon>Eukaryota</taxon>
        <taxon>Fungi</taxon>
        <taxon>Dikarya</taxon>
        <taxon>Ascomycota</taxon>
        <taxon>Pezizomycotina</taxon>
        <taxon>Dothideomycetes</taxon>
        <taxon>Dothideomycetidae</taxon>
        <taxon>Mycosphaerellales</taxon>
        <taxon>Teratosphaeriaceae</taxon>
        <taxon>Elasticomyces</taxon>
    </lineage>
</organism>
<dbReference type="PANTHER" id="PTHR43201:SF5">
    <property type="entry name" value="MEDIUM-CHAIN ACYL-COA LIGASE ACSF2, MITOCHONDRIAL"/>
    <property type="match status" value="1"/>
</dbReference>
<accession>A0AAN8A4P7</accession>
<dbReference type="PANTHER" id="PTHR43201">
    <property type="entry name" value="ACYL-COA SYNTHETASE"/>
    <property type="match status" value="1"/>
</dbReference>
<proteinExistence type="inferred from homology"/>
<dbReference type="Pfam" id="PF00501">
    <property type="entry name" value="AMP-binding"/>
    <property type="match status" value="1"/>
</dbReference>
<dbReference type="Pfam" id="PF13193">
    <property type="entry name" value="AMP-binding_C"/>
    <property type="match status" value="1"/>
</dbReference>
<reference evidence="7" key="1">
    <citation type="submission" date="2023-08" db="EMBL/GenBank/DDBJ databases">
        <title>Black Yeasts Isolated from many extreme environments.</title>
        <authorList>
            <person name="Coleine C."/>
            <person name="Stajich J.E."/>
            <person name="Selbmann L."/>
        </authorList>
    </citation>
    <scope>NUCLEOTIDE SEQUENCE</scope>
    <source>
        <strain evidence="7">CCFEE 5810</strain>
    </source>
</reference>
<keyword evidence="2" id="KW-0596">Phosphopantetheine</keyword>
<evidence type="ECO:0000313" key="7">
    <source>
        <dbReference type="EMBL" id="KAK5705501.1"/>
    </source>
</evidence>
<dbReference type="InterPro" id="IPR045851">
    <property type="entry name" value="AMP-bd_C_sf"/>
</dbReference>
<dbReference type="InterPro" id="IPR025110">
    <property type="entry name" value="AMP-bd_C"/>
</dbReference>
<dbReference type="CDD" id="cd04433">
    <property type="entry name" value="AFD_class_I"/>
    <property type="match status" value="1"/>
</dbReference>
<dbReference type="InterPro" id="IPR009081">
    <property type="entry name" value="PP-bd_ACP"/>
</dbReference>
<dbReference type="SUPFAM" id="SSF56801">
    <property type="entry name" value="Acetyl-CoA synthetase-like"/>
    <property type="match status" value="1"/>
</dbReference>
<keyword evidence="3" id="KW-0597">Phosphoprotein</keyword>
<evidence type="ECO:0000259" key="6">
    <source>
        <dbReference type="PROSITE" id="PS50075"/>
    </source>
</evidence>
<dbReference type="Gene3D" id="3.30.559.30">
    <property type="entry name" value="Nonribosomal peptide synthetase, condensation domain"/>
    <property type="match status" value="1"/>
</dbReference>
<dbReference type="Gene3D" id="3.30.300.30">
    <property type="match status" value="1"/>
</dbReference>
<dbReference type="InterPro" id="IPR036736">
    <property type="entry name" value="ACP-like_sf"/>
</dbReference>
<evidence type="ECO:0000256" key="4">
    <source>
        <dbReference type="ARBA" id="ARBA00022598"/>
    </source>
</evidence>
<dbReference type="Pfam" id="PF00550">
    <property type="entry name" value="PP-binding"/>
    <property type="match status" value="1"/>
</dbReference>
<protein>
    <submittedName>
        <fullName evidence="7">NRPS protein</fullName>
    </submittedName>
</protein>
<dbReference type="EMBL" id="JAVRQU010000003">
    <property type="protein sequence ID" value="KAK5705501.1"/>
    <property type="molecule type" value="Genomic_DNA"/>
</dbReference>
<gene>
    <name evidence="7" type="ORF">LTR97_002620</name>
</gene>
<dbReference type="Gene3D" id="3.40.50.12780">
    <property type="entry name" value="N-terminal domain of ligase-like"/>
    <property type="match status" value="1"/>
</dbReference>
<dbReference type="AlphaFoldDB" id="A0AAN8A4P7"/>
<evidence type="ECO:0000256" key="2">
    <source>
        <dbReference type="ARBA" id="ARBA00022450"/>
    </source>
</evidence>
<feature type="domain" description="Carrier" evidence="6">
    <location>
        <begin position="605"/>
        <end position="679"/>
    </location>
</feature>
<comment type="caution">
    <text evidence="7">The sequence shown here is derived from an EMBL/GenBank/DDBJ whole genome shotgun (WGS) entry which is preliminary data.</text>
</comment>